<dbReference type="Proteomes" id="UP000070501">
    <property type="component" value="Unassembled WGS sequence"/>
</dbReference>
<dbReference type="EMBL" id="KQ964276">
    <property type="protein sequence ID" value="KXJ85724.1"/>
    <property type="molecule type" value="Genomic_DNA"/>
</dbReference>
<dbReference type="InParanoid" id="A0A136ILJ2"/>
<accession>A0A136ILJ2</accession>
<proteinExistence type="predicted"/>
<protein>
    <submittedName>
        <fullName evidence="2">Uncharacterized protein</fullName>
    </submittedName>
</protein>
<feature type="signal peptide" evidence="1">
    <location>
        <begin position="1"/>
        <end position="23"/>
    </location>
</feature>
<name>A0A136ILJ2_9PEZI</name>
<feature type="chain" id="PRO_5007292778" evidence="1">
    <location>
        <begin position="24"/>
        <end position="222"/>
    </location>
</feature>
<reference evidence="3" key="1">
    <citation type="submission" date="2016-02" db="EMBL/GenBank/DDBJ databases">
        <title>Draft genome sequence of Microdochium bolleyi, a fungal endophyte of beachgrass.</title>
        <authorList>
            <consortium name="DOE Joint Genome Institute"/>
            <person name="David A.S."/>
            <person name="May G."/>
            <person name="Haridas S."/>
            <person name="Lim J."/>
            <person name="Wang M."/>
            <person name="Labutti K."/>
            <person name="Lipzen A."/>
            <person name="Barry K."/>
            <person name="Grigoriev I.V."/>
        </authorList>
    </citation>
    <scope>NUCLEOTIDE SEQUENCE [LARGE SCALE GENOMIC DNA]</scope>
    <source>
        <strain evidence="3">J235TASD1</strain>
    </source>
</reference>
<organism evidence="2 3">
    <name type="scientific">Microdochium bolleyi</name>
    <dbReference type="NCBI Taxonomy" id="196109"/>
    <lineage>
        <taxon>Eukaryota</taxon>
        <taxon>Fungi</taxon>
        <taxon>Dikarya</taxon>
        <taxon>Ascomycota</taxon>
        <taxon>Pezizomycotina</taxon>
        <taxon>Sordariomycetes</taxon>
        <taxon>Xylariomycetidae</taxon>
        <taxon>Xylariales</taxon>
        <taxon>Microdochiaceae</taxon>
        <taxon>Microdochium</taxon>
    </lineage>
</organism>
<keyword evidence="3" id="KW-1185">Reference proteome</keyword>
<evidence type="ECO:0000313" key="2">
    <source>
        <dbReference type="EMBL" id="KXJ85724.1"/>
    </source>
</evidence>
<keyword evidence="1" id="KW-0732">Signal</keyword>
<sequence>MSVSIRNLVLLALATATAQASQARKLKCAGQQYGSICTATTTEYKTSTEITTTVSTPTTATATSTIFSPTITSTTVPVVGQTFTSGLTVYYNPGVDGQGNGDITSVYLTNTRTVTSYLPTVPTPDVAYPECKSTTTTTVSADKIVTSTSTSFAPRPTTTVTGTSFLTYTQTFAAEPISATTTEYTTTYMSYASFSSIFYDVVEVVTTVVDSYVTAEATPTPV</sequence>
<dbReference type="AlphaFoldDB" id="A0A136ILJ2"/>
<evidence type="ECO:0000256" key="1">
    <source>
        <dbReference type="SAM" id="SignalP"/>
    </source>
</evidence>
<gene>
    <name evidence="2" type="ORF">Micbo1qcDRAFT_209776</name>
</gene>
<evidence type="ECO:0000313" key="3">
    <source>
        <dbReference type="Proteomes" id="UP000070501"/>
    </source>
</evidence>